<keyword evidence="2" id="KW-1185">Reference proteome</keyword>
<sequence>MKPNINDAALSSSWHRIIARGYAAYAKQDPELCFAALPDIFDTLFSDLELGKPAAQQTAATTLRALLVKCVPKSHKTQDPAVMSRLVKSLAGGLGYRFKPVWAVVLLLIAVAFNSLGKQARPALDPLLELVSSLRMEPDFELKAEADATLGAAVSAIGPEVFLSVLPLNIDAVTGKDKNAVGRAWLLPLMKDYIEHAPLGYFTDTLLPTADLLSKHRDEFKAKRRTVESRVFGALNQQVWALFSGFCDAPLDVTVKFSSDFAARLGSEIHESPELRSYICTGIQRL</sequence>
<evidence type="ECO:0000313" key="1">
    <source>
        <dbReference type="EMBL" id="KAJ1672431.1"/>
    </source>
</evidence>
<dbReference type="Proteomes" id="UP001145114">
    <property type="component" value="Unassembled WGS sequence"/>
</dbReference>
<dbReference type="EMBL" id="JAMZIH010008392">
    <property type="protein sequence ID" value="KAJ1672431.1"/>
    <property type="molecule type" value="Genomic_DNA"/>
</dbReference>
<gene>
    <name evidence="1" type="primary">RRP12_3</name>
    <name evidence="1" type="ORF">EV182_007194</name>
</gene>
<organism evidence="1 2">
    <name type="scientific">Spiromyces aspiralis</name>
    <dbReference type="NCBI Taxonomy" id="68401"/>
    <lineage>
        <taxon>Eukaryota</taxon>
        <taxon>Fungi</taxon>
        <taxon>Fungi incertae sedis</taxon>
        <taxon>Zoopagomycota</taxon>
        <taxon>Kickxellomycotina</taxon>
        <taxon>Kickxellomycetes</taxon>
        <taxon>Kickxellales</taxon>
        <taxon>Kickxellaceae</taxon>
        <taxon>Spiromyces</taxon>
    </lineage>
</organism>
<protein>
    <submittedName>
        <fullName evidence="1">Pre-rRNA processing protein</fullName>
    </submittedName>
</protein>
<feature type="non-terminal residue" evidence="1">
    <location>
        <position position="286"/>
    </location>
</feature>
<accession>A0ACC1HAS3</accession>
<comment type="caution">
    <text evidence="1">The sequence shown here is derived from an EMBL/GenBank/DDBJ whole genome shotgun (WGS) entry which is preliminary data.</text>
</comment>
<name>A0ACC1HAS3_9FUNG</name>
<evidence type="ECO:0000313" key="2">
    <source>
        <dbReference type="Proteomes" id="UP001145114"/>
    </source>
</evidence>
<reference evidence="1" key="1">
    <citation type="submission" date="2022-06" db="EMBL/GenBank/DDBJ databases">
        <title>Phylogenomic reconstructions and comparative analyses of Kickxellomycotina fungi.</title>
        <authorList>
            <person name="Reynolds N.K."/>
            <person name="Stajich J.E."/>
            <person name="Barry K."/>
            <person name="Grigoriev I.V."/>
            <person name="Crous P."/>
            <person name="Smith M.E."/>
        </authorList>
    </citation>
    <scope>NUCLEOTIDE SEQUENCE</scope>
    <source>
        <strain evidence="1">RSA 2271</strain>
    </source>
</reference>
<proteinExistence type="predicted"/>